<dbReference type="InterPro" id="IPR013766">
    <property type="entry name" value="Thioredoxin_domain"/>
</dbReference>
<dbReference type="PANTHER" id="PTHR13887">
    <property type="entry name" value="GLUTATHIONE S-TRANSFERASE KAPPA"/>
    <property type="match status" value="1"/>
</dbReference>
<evidence type="ECO:0000256" key="5">
    <source>
        <dbReference type="ARBA" id="ARBA00023157"/>
    </source>
</evidence>
<dbReference type="Proteomes" id="UP000620670">
    <property type="component" value="Unassembled WGS sequence"/>
</dbReference>
<dbReference type="PANTHER" id="PTHR13887:SF14">
    <property type="entry name" value="DISULFIDE BOND FORMATION PROTEIN D"/>
    <property type="match status" value="1"/>
</dbReference>
<keyword evidence="4" id="KW-0560">Oxidoreductase</keyword>
<dbReference type="Pfam" id="PF13462">
    <property type="entry name" value="Thioredoxin_4"/>
    <property type="match status" value="1"/>
</dbReference>
<organism evidence="8 9">
    <name type="scientific">Microvirga splendida</name>
    <dbReference type="NCBI Taxonomy" id="2795727"/>
    <lineage>
        <taxon>Bacteria</taxon>
        <taxon>Pseudomonadati</taxon>
        <taxon>Pseudomonadota</taxon>
        <taxon>Alphaproteobacteria</taxon>
        <taxon>Hyphomicrobiales</taxon>
        <taxon>Methylobacteriaceae</taxon>
        <taxon>Microvirga</taxon>
    </lineage>
</organism>
<evidence type="ECO:0000256" key="4">
    <source>
        <dbReference type="ARBA" id="ARBA00023002"/>
    </source>
</evidence>
<dbReference type="InterPro" id="IPR012336">
    <property type="entry name" value="Thioredoxin-like_fold"/>
</dbReference>
<keyword evidence="9" id="KW-1185">Reference proteome</keyword>
<evidence type="ECO:0000256" key="6">
    <source>
        <dbReference type="ARBA" id="ARBA00023284"/>
    </source>
</evidence>
<gene>
    <name evidence="8" type="ORF">JAO75_23810</name>
</gene>
<comment type="similarity">
    <text evidence="2">Belongs to the thioredoxin family. DsbA subfamily.</text>
</comment>
<comment type="function">
    <text evidence="1">May be required for disulfide bond formation in some proteins.</text>
</comment>
<dbReference type="SUPFAM" id="SSF52833">
    <property type="entry name" value="Thioredoxin-like"/>
    <property type="match status" value="1"/>
</dbReference>
<keyword evidence="3" id="KW-0732">Signal</keyword>
<dbReference type="RefSeq" id="WP_199051697.1">
    <property type="nucleotide sequence ID" value="NZ_JAELXT010000050.1"/>
</dbReference>
<name>A0ABS0Y7Z1_9HYPH</name>
<keyword evidence="6" id="KW-0676">Redox-active center</keyword>
<evidence type="ECO:0000256" key="1">
    <source>
        <dbReference type="ARBA" id="ARBA00003565"/>
    </source>
</evidence>
<proteinExistence type="inferred from homology"/>
<dbReference type="EMBL" id="JAELXT010000050">
    <property type="protein sequence ID" value="MBJ6128426.1"/>
    <property type="molecule type" value="Genomic_DNA"/>
</dbReference>
<reference evidence="9" key="1">
    <citation type="submission" date="2020-12" db="EMBL/GenBank/DDBJ databases">
        <title>Hymenobacter sp.</title>
        <authorList>
            <person name="Kim M.K."/>
        </authorList>
    </citation>
    <scope>NUCLEOTIDE SEQUENCE [LARGE SCALE GENOMIC DNA]</scope>
    <source>
        <strain evidence="9">BT325</strain>
    </source>
</reference>
<dbReference type="Gene3D" id="3.40.30.10">
    <property type="entry name" value="Glutaredoxin"/>
    <property type="match status" value="1"/>
</dbReference>
<comment type="caution">
    <text evidence="8">The sequence shown here is derived from an EMBL/GenBank/DDBJ whole genome shotgun (WGS) entry which is preliminary data.</text>
</comment>
<keyword evidence="5" id="KW-1015">Disulfide bond</keyword>
<sequence>MSKRLLVILTALIVVAAFAGGAFLYDRSSKGTEPAAAATVANGTLVRPHSPVIGPVEAPVTIVEFFDPMCEACRAFYPIVKQIMADFPKDVRLVLRYTPFHDGADTVVRILETARTQGRFEPVLEALMATQPEWAAHGAPDLDKAWGYAKVAGLLVQRAQGEASSPEITRVLEQDIADVKANNVQQTPTFFVNGKPLTNFGPQQLRDLVQREVDQVRKGS</sequence>
<evidence type="ECO:0000313" key="8">
    <source>
        <dbReference type="EMBL" id="MBJ6128426.1"/>
    </source>
</evidence>
<evidence type="ECO:0000256" key="3">
    <source>
        <dbReference type="ARBA" id="ARBA00022729"/>
    </source>
</evidence>
<evidence type="ECO:0000259" key="7">
    <source>
        <dbReference type="PROSITE" id="PS51352"/>
    </source>
</evidence>
<accession>A0ABS0Y7Z1</accession>
<dbReference type="PROSITE" id="PS51352">
    <property type="entry name" value="THIOREDOXIN_2"/>
    <property type="match status" value="1"/>
</dbReference>
<feature type="domain" description="Thioredoxin" evidence="7">
    <location>
        <begin position="27"/>
        <end position="218"/>
    </location>
</feature>
<dbReference type="InterPro" id="IPR036249">
    <property type="entry name" value="Thioredoxin-like_sf"/>
</dbReference>
<evidence type="ECO:0000256" key="2">
    <source>
        <dbReference type="ARBA" id="ARBA00005791"/>
    </source>
</evidence>
<protein>
    <submittedName>
        <fullName evidence="8">Thioredoxin domain-containing protein</fullName>
    </submittedName>
</protein>
<evidence type="ECO:0000313" key="9">
    <source>
        <dbReference type="Proteomes" id="UP000620670"/>
    </source>
</evidence>